<protein>
    <submittedName>
        <fullName evidence="5">PA26 p53-induced protein-domain-containing protein</fullName>
    </submittedName>
</protein>
<sequence>MSMPPSASHKTMQPPPPLNGPTSIPDNANPNPNGNGGYTEPCSPTTSPVPWSPVSSKAHADPHLLIRLEAKYRASSRFPAALYASLQTDSVAARSAALQSTAQVVRSWVDACYNPHAQPHADVPASSPNTSPPPSASFSSVIDHSRYHAIQSRSADSSPPPPPPPPSHDSSSLSADPTRHGSSDSSHLARSNSASSSTAPTLAQAAASAVNLFRSKSAGSSAAAAAAARRSSSISLASPESSSSGSASISTSTTHSYASASTSDPTGSSHHDLAPTASNLESRIMLHLHLTTLVRLATTCPYADIRSSLRTFLRTLKADFPHLPLPRPIHPSPSYFIASTHLVPLPAATDHETLLRQPGGAQGKRLGYGTVRDVRVALDDVFTHSSAGRVSHLARVLAYFPRYLQKTHRAHRHLVRDMPGPLPRTWRLFLGLLAAAQLKNVAVASLMRSEYLHAGGDPSWLMAPCASTGTCGGVRAGTGGAVPPKLVAVAKFNALLAHQPWRLRATHIARLVVDHGWSVGELVHGIVVLASVHAQCAMAFGTGVAPDVDTPGGAVYVVQEADEMRRGSGRDESVDLSTPQVVPIAVPPPLAAADESVLLASPSLGASANDQGVLGVPELGPDGLPPAVVVSAAELSLTDQLITRLMESANANSVVGADDDGVPPVTPSGSFTEPIDGADGSEKHRRQLFEKCEGPESMSDSETERDLVPPHVDHTYLRSIPPPTPCPTALPSPTSLHTWWSAPGTYPAMDAYDLSALVSMYTADPAECDGVTGHQDFDVKSPDYSVFRLTDWCWEDHGLELVSKYLGHELGEYLDEEFEEARHMTIYSLFSTGDDEDDEDDEDEDWSDGANEDDDNDVAHSIDAPIRTSSLPPPGGDTHSIAGSTSTVGVSGIDTHPFREAIWYYVLRLFGQSMDDYNYSMVNHFVNKRTKAFIKKVATAPHTLQYRDWMRMGVVLRPEEKAHVVVLVAEARKQAELVWALSAVVKYLDGGRAR</sequence>
<feature type="compositionally biased region" description="Low complexity" evidence="4">
    <location>
        <begin position="41"/>
        <end position="56"/>
    </location>
</feature>
<comment type="subcellular location">
    <subcellularLocation>
        <location evidence="1">Cytoplasm</location>
    </subcellularLocation>
</comment>
<dbReference type="InterPro" id="IPR029032">
    <property type="entry name" value="AhpD-like"/>
</dbReference>
<comment type="caution">
    <text evidence="5">The sequence shown here is derived from an EMBL/GenBank/DDBJ whole genome shotgun (WGS) entry which is preliminary data.</text>
</comment>
<dbReference type="SUPFAM" id="SSF69118">
    <property type="entry name" value="AhpD-like"/>
    <property type="match status" value="1"/>
</dbReference>
<feature type="region of interest" description="Disordered" evidence="4">
    <location>
        <begin position="1"/>
        <end position="58"/>
    </location>
</feature>
<feature type="region of interest" description="Disordered" evidence="4">
    <location>
        <begin position="831"/>
        <end position="886"/>
    </location>
</feature>
<evidence type="ECO:0000313" key="5">
    <source>
        <dbReference type="EMBL" id="ORZ37519.1"/>
    </source>
</evidence>
<dbReference type="GO" id="GO:0005634">
    <property type="term" value="C:nucleus"/>
    <property type="evidence" value="ECO:0007669"/>
    <property type="project" value="InterPro"/>
</dbReference>
<dbReference type="PANTHER" id="PTHR12474:SF0">
    <property type="entry name" value="SESTRIN HOMOLOG"/>
    <property type="match status" value="1"/>
</dbReference>
<dbReference type="Pfam" id="PF04636">
    <property type="entry name" value="PA26"/>
    <property type="match status" value="3"/>
</dbReference>
<feature type="compositionally biased region" description="Low complexity" evidence="4">
    <location>
        <begin position="233"/>
        <end position="263"/>
    </location>
</feature>
<dbReference type="GO" id="GO:0016239">
    <property type="term" value="P:positive regulation of macroautophagy"/>
    <property type="evidence" value="ECO:0007669"/>
    <property type="project" value="TreeGrafter"/>
</dbReference>
<feature type="compositionally biased region" description="Acidic residues" evidence="4">
    <location>
        <begin position="833"/>
        <end position="856"/>
    </location>
</feature>
<dbReference type="STRING" id="765915.A0A1Y2HSK7"/>
<dbReference type="PANTHER" id="PTHR12474">
    <property type="entry name" value="P53 REGULATED PA26 NUCLEAR PROTEIN SESTRIN"/>
    <property type="match status" value="1"/>
</dbReference>
<evidence type="ECO:0000256" key="3">
    <source>
        <dbReference type="ARBA" id="ARBA00022490"/>
    </source>
</evidence>
<dbReference type="GO" id="GO:1901031">
    <property type="term" value="P:regulation of response to reactive oxygen species"/>
    <property type="evidence" value="ECO:0007669"/>
    <property type="project" value="InterPro"/>
</dbReference>
<comment type="similarity">
    <text evidence="2">Belongs to the sestrin family.</text>
</comment>
<dbReference type="GO" id="GO:0005737">
    <property type="term" value="C:cytoplasm"/>
    <property type="evidence" value="ECO:0007669"/>
    <property type="project" value="UniProtKB-SubCell"/>
</dbReference>
<dbReference type="AlphaFoldDB" id="A0A1Y2HSK7"/>
<gene>
    <name evidence="5" type="ORF">BCR44DRAFT_1430378</name>
</gene>
<reference evidence="5 6" key="1">
    <citation type="submission" date="2016-07" db="EMBL/GenBank/DDBJ databases">
        <title>Pervasive Adenine N6-methylation of Active Genes in Fungi.</title>
        <authorList>
            <consortium name="DOE Joint Genome Institute"/>
            <person name="Mondo S.J."/>
            <person name="Dannebaum R.O."/>
            <person name="Kuo R.C."/>
            <person name="Labutti K."/>
            <person name="Haridas S."/>
            <person name="Kuo A."/>
            <person name="Salamov A."/>
            <person name="Ahrendt S.R."/>
            <person name="Lipzen A."/>
            <person name="Sullivan W."/>
            <person name="Andreopoulos W.B."/>
            <person name="Clum A."/>
            <person name="Lindquist E."/>
            <person name="Daum C."/>
            <person name="Ramamoorthy G.K."/>
            <person name="Gryganskyi A."/>
            <person name="Culley D."/>
            <person name="Magnuson J.K."/>
            <person name="James T.Y."/>
            <person name="O'Malley M.A."/>
            <person name="Stajich J.E."/>
            <person name="Spatafora J.W."/>
            <person name="Visel A."/>
            <person name="Grigoriev I.V."/>
        </authorList>
    </citation>
    <scope>NUCLEOTIDE SEQUENCE [LARGE SCALE GENOMIC DNA]</scope>
    <source>
        <strain evidence="5 6">PL171</strain>
    </source>
</reference>
<feature type="region of interest" description="Disordered" evidence="4">
    <location>
        <begin position="233"/>
        <end position="274"/>
    </location>
</feature>
<dbReference type="GO" id="GO:1904262">
    <property type="term" value="P:negative regulation of TORC1 signaling"/>
    <property type="evidence" value="ECO:0007669"/>
    <property type="project" value="TreeGrafter"/>
</dbReference>
<dbReference type="GO" id="GO:0071233">
    <property type="term" value="P:cellular response to L-leucine"/>
    <property type="evidence" value="ECO:0007669"/>
    <property type="project" value="TreeGrafter"/>
</dbReference>
<name>A0A1Y2HSK7_9FUNG</name>
<keyword evidence="6" id="KW-1185">Reference proteome</keyword>
<organism evidence="5 6">
    <name type="scientific">Catenaria anguillulae PL171</name>
    <dbReference type="NCBI Taxonomy" id="765915"/>
    <lineage>
        <taxon>Eukaryota</taxon>
        <taxon>Fungi</taxon>
        <taxon>Fungi incertae sedis</taxon>
        <taxon>Blastocladiomycota</taxon>
        <taxon>Blastocladiomycetes</taxon>
        <taxon>Blastocladiales</taxon>
        <taxon>Catenariaceae</taxon>
        <taxon>Catenaria</taxon>
    </lineage>
</organism>
<proteinExistence type="inferred from homology"/>
<dbReference type="EMBL" id="MCFL01000012">
    <property type="protein sequence ID" value="ORZ37519.1"/>
    <property type="molecule type" value="Genomic_DNA"/>
</dbReference>
<dbReference type="Proteomes" id="UP000193411">
    <property type="component" value="Unassembled WGS sequence"/>
</dbReference>
<evidence type="ECO:0000313" key="6">
    <source>
        <dbReference type="Proteomes" id="UP000193411"/>
    </source>
</evidence>
<dbReference type="GO" id="GO:1990253">
    <property type="term" value="P:cellular response to leucine starvation"/>
    <property type="evidence" value="ECO:0007669"/>
    <property type="project" value="TreeGrafter"/>
</dbReference>
<feature type="compositionally biased region" description="Pro residues" evidence="4">
    <location>
        <begin position="158"/>
        <end position="167"/>
    </location>
</feature>
<dbReference type="GO" id="GO:0016684">
    <property type="term" value="F:oxidoreductase activity, acting on peroxide as acceptor"/>
    <property type="evidence" value="ECO:0007669"/>
    <property type="project" value="TreeGrafter"/>
</dbReference>
<feature type="compositionally biased region" description="Low complexity" evidence="4">
    <location>
        <begin position="183"/>
        <end position="197"/>
    </location>
</feature>
<feature type="region of interest" description="Disordered" evidence="4">
    <location>
        <begin position="119"/>
        <end position="197"/>
    </location>
</feature>
<accession>A0A1Y2HSK7</accession>
<dbReference type="InterPro" id="IPR006730">
    <property type="entry name" value="Sestrin"/>
</dbReference>
<dbReference type="OrthoDB" id="337464at2759"/>
<keyword evidence="3" id="KW-0963">Cytoplasm</keyword>
<evidence type="ECO:0000256" key="2">
    <source>
        <dbReference type="ARBA" id="ARBA00008350"/>
    </source>
</evidence>
<evidence type="ECO:0000256" key="1">
    <source>
        <dbReference type="ARBA" id="ARBA00004496"/>
    </source>
</evidence>
<evidence type="ECO:0000256" key="4">
    <source>
        <dbReference type="SAM" id="MobiDB-lite"/>
    </source>
</evidence>
<dbReference type="GO" id="GO:0070728">
    <property type="term" value="F:L-leucine binding"/>
    <property type="evidence" value="ECO:0007669"/>
    <property type="project" value="TreeGrafter"/>
</dbReference>